<dbReference type="GO" id="GO:0008173">
    <property type="term" value="F:RNA methyltransferase activity"/>
    <property type="evidence" value="ECO:0007669"/>
    <property type="project" value="InterPro"/>
</dbReference>
<dbReference type="EMBL" id="FQUS01000003">
    <property type="protein sequence ID" value="SHE78103.1"/>
    <property type="molecule type" value="Genomic_DNA"/>
</dbReference>
<evidence type="ECO:0000313" key="4">
    <source>
        <dbReference type="EMBL" id="SHE78103.1"/>
    </source>
</evidence>
<feature type="domain" description="RNA 2-O ribose methyltransferase substrate binding" evidence="3">
    <location>
        <begin position="9"/>
        <end position="85"/>
    </location>
</feature>
<evidence type="ECO:0000256" key="2">
    <source>
        <dbReference type="ARBA" id="ARBA00022679"/>
    </source>
</evidence>
<dbReference type="CDD" id="cd18103">
    <property type="entry name" value="SpoU-like_RlmB"/>
    <property type="match status" value="1"/>
</dbReference>
<dbReference type="OrthoDB" id="9794400at2"/>
<dbReference type="NCBIfam" id="TIGR00186">
    <property type="entry name" value="rRNA_methyl_3"/>
    <property type="match status" value="1"/>
</dbReference>
<dbReference type="AlphaFoldDB" id="A0A1M4WAJ5"/>
<dbReference type="GO" id="GO:0032259">
    <property type="term" value="P:methylation"/>
    <property type="evidence" value="ECO:0007669"/>
    <property type="project" value="UniProtKB-KW"/>
</dbReference>
<dbReference type="InterPro" id="IPR029064">
    <property type="entry name" value="Ribosomal_eL30-like_sf"/>
</dbReference>
<dbReference type="PANTHER" id="PTHR46429">
    <property type="entry name" value="23S RRNA (GUANOSINE-2'-O-)-METHYLTRANSFERASE RLMB"/>
    <property type="match status" value="1"/>
</dbReference>
<name>A0A1M4WAJ5_9BACT</name>
<dbReference type="InterPro" id="IPR001537">
    <property type="entry name" value="SpoU_MeTrfase"/>
</dbReference>
<dbReference type="InterPro" id="IPR013123">
    <property type="entry name" value="SpoU_subst-bd"/>
</dbReference>
<dbReference type="InterPro" id="IPR029026">
    <property type="entry name" value="tRNA_m1G_MTases_N"/>
</dbReference>
<reference evidence="4 5" key="1">
    <citation type="submission" date="2016-11" db="EMBL/GenBank/DDBJ databases">
        <authorList>
            <person name="Jaros S."/>
            <person name="Januszkiewicz K."/>
            <person name="Wedrychowicz H."/>
        </authorList>
    </citation>
    <scope>NUCLEOTIDE SEQUENCE [LARGE SCALE GENOMIC DNA]</scope>
    <source>
        <strain evidence="4 5">DSM 21986</strain>
    </source>
</reference>
<dbReference type="SMART" id="SM00967">
    <property type="entry name" value="SpoU_sub_bind"/>
    <property type="match status" value="1"/>
</dbReference>
<keyword evidence="1 4" id="KW-0489">Methyltransferase</keyword>
<dbReference type="InterPro" id="IPR029028">
    <property type="entry name" value="Alpha/beta_knot_MTases"/>
</dbReference>
<dbReference type="Gene3D" id="3.30.1330.30">
    <property type="match status" value="1"/>
</dbReference>
<dbReference type="Pfam" id="PF08032">
    <property type="entry name" value="SpoU_sub_bind"/>
    <property type="match status" value="1"/>
</dbReference>
<dbReference type="GO" id="GO:0003723">
    <property type="term" value="F:RNA binding"/>
    <property type="evidence" value="ECO:0007669"/>
    <property type="project" value="InterPro"/>
</dbReference>
<dbReference type="SUPFAM" id="SSF75217">
    <property type="entry name" value="alpha/beta knot"/>
    <property type="match status" value="1"/>
</dbReference>
<evidence type="ECO:0000313" key="5">
    <source>
        <dbReference type="Proteomes" id="UP000184041"/>
    </source>
</evidence>
<proteinExistence type="predicted"/>
<protein>
    <submittedName>
        <fullName evidence="4">23S rRNA (Guanosine2251-2'-O)-methyltransferase</fullName>
    </submittedName>
</protein>
<evidence type="ECO:0000259" key="3">
    <source>
        <dbReference type="SMART" id="SM00967"/>
    </source>
</evidence>
<keyword evidence="5" id="KW-1185">Reference proteome</keyword>
<gene>
    <name evidence="4" type="ORF">SAMN05443144_103166</name>
</gene>
<evidence type="ECO:0000256" key="1">
    <source>
        <dbReference type="ARBA" id="ARBA00022603"/>
    </source>
</evidence>
<dbReference type="GO" id="GO:0005829">
    <property type="term" value="C:cytosol"/>
    <property type="evidence" value="ECO:0007669"/>
    <property type="project" value="TreeGrafter"/>
</dbReference>
<dbReference type="Gene3D" id="3.40.1280.10">
    <property type="match status" value="1"/>
</dbReference>
<dbReference type="Proteomes" id="UP000184041">
    <property type="component" value="Unassembled WGS sequence"/>
</dbReference>
<accession>A0A1M4WAJ5</accession>
<sequence>MPDTNSDIYIYGRNPIREALTNEAGRLEKIFVRDSLRDSQLSDIFELASQHRIPISHVPGAKLYDLVGGVNDQGVVALRSAVSYLEFGEWLKEVDTSTYPAILLLDEIEDPGNFGAILRTAAATGLSAVLVPKHRQAPVNATVYKTSAGTAGRIPIVRAGNLNQAILKLKDAGFWIGGLDMQGDRELWDLEVDRPLAFIIGSEDSGIRQKTLEHCDYRISIAMENSVESLNASVSAALLCYEWKRKR</sequence>
<dbReference type="InterPro" id="IPR004441">
    <property type="entry name" value="rRNA_MeTrfase_TrmH"/>
</dbReference>
<keyword evidence="2 4" id="KW-0808">Transferase</keyword>
<dbReference type="PANTHER" id="PTHR46429:SF1">
    <property type="entry name" value="23S RRNA (GUANOSINE-2'-O-)-METHYLTRANSFERASE RLMB"/>
    <property type="match status" value="1"/>
</dbReference>
<dbReference type="Pfam" id="PF00588">
    <property type="entry name" value="SpoU_methylase"/>
    <property type="match status" value="1"/>
</dbReference>
<dbReference type="SUPFAM" id="SSF55315">
    <property type="entry name" value="L30e-like"/>
    <property type="match status" value="1"/>
</dbReference>
<dbReference type="RefSeq" id="WP_073059708.1">
    <property type="nucleotide sequence ID" value="NZ_FQUS01000003.1"/>
</dbReference>
<organism evidence="4 5">
    <name type="scientific">Fodinibius roseus</name>
    <dbReference type="NCBI Taxonomy" id="1194090"/>
    <lineage>
        <taxon>Bacteria</taxon>
        <taxon>Pseudomonadati</taxon>
        <taxon>Balneolota</taxon>
        <taxon>Balneolia</taxon>
        <taxon>Balneolales</taxon>
        <taxon>Balneolaceae</taxon>
        <taxon>Fodinibius</taxon>
    </lineage>
</organism>
<dbReference type="GO" id="GO:0006396">
    <property type="term" value="P:RNA processing"/>
    <property type="evidence" value="ECO:0007669"/>
    <property type="project" value="InterPro"/>
</dbReference>
<dbReference type="STRING" id="1194090.SAMN05443144_103166"/>